<geneLocation type="plasmid" evidence="2 3">
    <name>pSA2</name>
</geneLocation>
<dbReference type="EMBL" id="CP017077">
    <property type="protein sequence ID" value="AOR80194.1"/>
    <property type="molecule type" value="Genomic_DNA"/>
</dbReference>
<dbReference type="InterPro" id="IPR037523">
    <property type="entry name" value="VOC_core"/>
</dbReference>
<dbReference type="Pfam" id="PF00903">
    <property type="entry name" value="Glyoxalase"/>
    <property type="match status" value="1"/>
</dbReference>
<evidence type="ECO:0000313" key="3">
    <source>
        <dbReference type="Proteomes" id="UP000094626"/>
    </source>
</evidence>
<gene>
    <name evidence="2" type="ORF">BES08_25040</name>
</gene>
<proteinExistence type="predicted"/>
<accession>A0A1D8ADJ8</accession>
<dbReference type="OrthoDB" id="9803142at2"/>
<evidence type="ECO:0000313" key="2">
    <source>
        <dbReference type="EMBL" id="AOR80194.1"/>
    </source>
</evidence>
<dbReference type="RefSeq" id="WP_069709607.1">
    <property type="nucleotide sequence ID" value="NZ_CP017077.1"/>
</dbReference>
<keyword evidence="2" id="KW-0614">Plasmid</keyword>
<dbReference type="AlphaFoldDB" id="A0A1D8ADJ8"/>
<dbReference type="KEGG" id="nre:BES08_25040"/>
<dbReference type="PROSITE" id="PS51819">
    <property type="entry name" value="VOC"/>
    <property type="match status" value="1"/>
</dbReference>
<protein>
    <recommendedName>
        <fullName evidence="1">VOC domain-containing protein</fullName>
    </recommendedName>
</protein>
<organism evidence="2 3">
    <name type="scientific">Novosphingobium resinovorum</name>
    <dbReference type="NCBI Taxonomy" id="158500"/>
    <lineage>
        <taxon>Bacteria</taxon>
        <taxon>Pseudomonadati</taxon>
        <taxon>Pseudomonadota</taxon>
        <taxon>Alphaproteobacteria</taxon>
        <taxon>Sphingomonadales</taxon>
        <taxon>Sphingomonadaceae</taxon>
        <taxon>Novosphingobium</taxon>
    </lineage>
</organism>
<reference evidence="3" key="1">
    <citation type="journal article" date="2017" name="J. Biotechnol.">
        <title>Complete genome sequence of Novosphingobium resinovorum SA1, a versatile xenobiotic-degrading bacterium capable of utilizing sulfanilic acid.</title>
        <authorList>
            <person name="Hegedus B."/>
            <person name="Kos P.B."/>
            <person name="Balint B."/>
            <person name="Maroti G."/>
            <person name="Gan H.M."/>
            <person name="Perei K."/>
            <person name="Rakhely G."/>
        </authorList>
    </citation>
    <scope>NUCLEOTIDE SEQUENCE [LARGE SCALE GENOMIC DNA]</scope>
    <source>
        <strain evidence="3">SA1</strain>
    </source>
</reference>
<feature type="domain" description="VOC" evidence="1">
    <location>
        <begin position="155"/>
        <end position="271"/>
    </location>
</feature>
<dbReference type="InterPro" id="IPR004360">
    <property type="entry name" value="Glyas_Fos-R_dOase_dom"/>
</dbReference>
<sequence>MALHDSSLTGIEAVQFSTTDLAEATRFLGDWGLTDAGSDSACLRYVTRDGAEVEVRHCDDPALAPGVEEGASLRAVTWGVTDEAALAALALRLGSDAAPDADGLLSIKDPTGFTHRFRVRQRGEAVADVQLVNGPGRANRVDSRSTVYTRPAPIGIGHVVLFIDDLDATLDFFTRRLGFVVSDSYPGHAAFLRCRTPGPHHDAFVLRRPGKPGVNHVAFTVGNIHEVFGSGLSMSAKAWTTDIGPGRHPISSAYFWYFRSPMGGSWEFYADDDYCTADWVPSEFERRPELFAEWAIAGGIDGNTRRQARGA</sequence>
<dbReference type="SUPFAM" id="SSF54593">
    <property type="entry name" value="Glyoxalase/Bleomycin resistance protein/Dihydroxybiphenyl dioxygenase"/>
    <property type="match status" value="1"/>
</dbReference>
<dbReference type="Gene3D" id="3.10.180.10">
    <property type="entry name" value="2,3-Dihydroxybiphenyl 1,2-Dioxygenase, domain 1"/>
    <property type="match status" value="1"/>
</dbReference>
<dbReference type="Proteomes" id="UP000094626">
    <property type="component" value="Plasmid pSA2"/>
</dbReference>
<evidence type="ECO:0000259" key="1">
    <source>
        <dbReference type="PROSITE" id="PS51819"/>
    </source>
</evidence>
<dbReference type="InterPro" id="IPR029068">
    <property type="entry name" value="Glyas_Bleomycin-R_OHBP_Dase"/>
</dbReference>
<keyword evidence="3" id="KW-1185">Reference proteome</keyword>
<name>A0A1D8ADJ8_9SPHN</name>